<protein>
    <recommendedName>
        <fullName evidence="2">Peptidase S1 domain-containing protein</fullName>
    </recommendedName>
</protein>
<dbReference type="Proteomes" id="UP000308267">
    <property type="component" value="Unassembled WGS sequence"/>
</dbReference>
<evidence type="ECO:0000256" key="1">
    <source>
        <dbReference type="ARBA" id="ARBA00023157"/>
    </source>
</evidence>
<dbReference type="PROSITE" id="PS50240">
    <property type="entry name" value="TRYPSIN_DOM"/>
    <property type="match status" value="1"/>
</dbReference>
<dbReference type="PANTHER" id="PTHR24252">
    <property type="entry name" value="ACROSIN-RELATED"/>
    <property type="match status" value="1"/>
</dbReference>
<keyword evidence="4" id="KW-1185">Reference proteome</keyword>
<dbReference type="InterPro" id="IPR001254">
    <property type="entry name" value="Trypsin_dom"/>
</dbReference>
<dbReference type="Pfam" id="PF00089">
    <property type="entry name" value="Trypsin"/>
    <property type="match status" value="1"/>
</dbReference>
<dbReference type="GO" id="GO:0004252">
    <property type="term" value="F:serine-type endopeptidase activity"/>
    <property type="evidence" value="ECO:0007669"/>
    <property type="project" value="InterPro"/>
</dbReference>
<dbReference type="EMBL" id="SJOL01003443">
    <property type="protein sequence ID" value="TGZ72679.1"/>
    <property type="molecule type" value="Genomic_DNA"/>
</dbReference>
<accession>A0A4S2MCR8</accession>
<sequence>MSTCKPSLLGSCSSLTRSTLASFNRITYVVGRGSLISLPIFNFRLTMITKRPKILVCVWLLLTVSPIWTLPERIEEWPDVEDSRPLKRVKRIIGGHPVLKGTYPWAVSIQARRYHGLNAVFRPNNEHYCGAALIKPDWILTAAHCLYTEDDNGNLESKFSELTSGRDSTAEIFYHSSCGTILYIWYVYIPSSKKSSSEGRSRLCISNI</sequence>
<dbReference type="GO" id="GO:0006508">
    <property type="term" value="P:proteolysis"/>
    <property type="evidence" value="ECO:0007669"/>
    <property type="project" value="InterPro"/>
</dbReference>
<dbReference type="Gene3D" id="2.40.10.10">
    <property type="entry name" value="Trypsin-like serine proteases"/>
    <property type="match status" value="1"/>
</dbReference>
<dbReference type="InterPro" id="IPR018114">
    <property type="entry name" value="TRYPSIN_HIS"/>
</dbReference>
<dbReference type="InterPro" id="IPR009003">
    <property type="entry name" value="Peptidase_S1_PA"/>
</dbReference>
<feature type="domain" description="Peptidase S1" evidence="2">
    <location>
        <begin position="92"/>
        <end position="208"/>
    </location>
</feature>
<dbReference type="PROSITE" id="PS00134">
    <property type="entry name" value="TRYPSIN_HIS"/>
    <property type="match status" value="1"/>
</dbReference>
<organism evidence="3 4">
    <name type="scientific">Opisthorchis felineus</name>
    <dbReference type="NCBI Taxonomy" id="147828"/>
    <lineage>
        <taxon>Eukaryota</taxon>
        <taxon>Metazoa</taxon>
        <taxon>Spiralia</taxon>
        <taxon>Lophotrochozoa</taxon>
        <taxon>Platyhelminthes</taxon>
        <taxon>Trematoda</taxon>
        <taxon>Digenea</taxon>
        <taxon>Opisthorchiida</taxon>
        <taxon>Opisthorchiata</taxon>
        <taxon>Opisthorchiidae</taxon>
        <taxon>Opisthorchis</taxon>
    </lineage>
</organism>
<keyword evidence="1" id="KW-1015">Disulfide bond</keyword>
<evidence type="ECO:0000313" key="3">
    <source>
        <dbReference type="EMBL" id="TGZ72679.1"/>
    </source>
</evidence>
<name>A0A4S2MCR8_OPIFE</name>
<dbReference type="SUPFAM" id="SSF50494">
    <property type="entry name" value="Trypsin-like serine proteases"/>
    <property type="match status" value="1"/>
</dbReference>
<dbReference type="InterPro" id="IPR043504">
    <property type="entry name" value="Peptidase_S1_PA_chymotrypsin"/>
</dbReference>
<gene>
    <name evidence="3" type="ORF">CRM22_001946</name>
</gene>
<evidence type="ECO:0000313" key="4">
    <source>
        <dbReference type="Proteomes" id="UP000308267"/>
    </source>
</evidence>
<evidence type="ECO:0000259" key="2">
    <source>
        <dbReference type="PROSITE" id="PS50240"/>
    </source>
</evidence>
<dbReference type="PANTHER" id="PTHR24252:SF7">
    <property type="entry name" value="HYALIN"/>
    <property type="match status" value="1"/>
</dbReference>
<proteinExistence type="predicted"/>
<dbReference type="OrthoDB" id="6267810at2759"/>
<reference evidence="3 4" key="1">
    <citation type="journal article" date="2019" name="BMC Genomics">
        <title>New insights from Opisthorchis felineus genome: update on genomics of the epidemiologically important liver flukes.</title>
        <authorList>
            <person name="Ershov N.I."/>
            <person name="Mordvinov V.A."/>
            <person name="Prokhortchouk E.B."/>
            <person name="Pakharukova M.Y."/>
            <person name="Gunbin K.V."/>
            <person name="Ustyantsev K."/>
            <person name="Genaev M.A."/>
            <person name="Blinov A.G."/>
            <person name="Mazur A."/>
            <person name="Boulygina E."/>
            <person name="Tsygankova S."/>
            <person name="Khrameeva E."/>
            <person name="Chekanov N."/>
            <person name="Fan G."/>
            <person name="Xiao A."/>
            <person name="Zhang H."/>
            <person name="Xu X."/>
            <person name="Yang H."/>
            <person name="Solovyev V."/>
            <person name="Lee S.M."/>
            <person name="Liu X."/>
            <person name="Afonnikov D.A."/>
            <person name="Skryabin K.G."/>
        </authorList>
    </citation>
    <scope>NUCLEOTIDE SEQUENCE [LARGE SCALE GENOMIC DNA]</scope>
    <source>
        <strain evidence="3">AK-0245</strain>
        <tissue evidence="3">Whole organism</tissue>
    </source>
</reference>
<dbReference type="AlphaFoldDB" id="A0A4S2MCR8"/>
<comment type="caution">
    <text evidence="3">The sequence shown here is derived from an EMBL/GenBank/DDBJ whole genome shotgun (WGS) entry which is preliminary data.</text>
</comment>